<dbReference type="EMBL" id="CP015220">
    <property type="protein sequence ID" value="AMY23061.1"/>
    <property type="molecule type" value="Genomic_DNA"/>
</dbReference>
<dbReference type="KEGG" id="rhs:A3Q41_01757"/>
<dbReference type="InterPro" id="IPR000073">
    <property type="entry name" value="AB_hydrolase_1"/>
</dbReference>
<dbReference type="InterPro" id="IPR029058">
    <property type="entry name" value="AB_hydrolase_fold"/>
</dbReference>
<dbReference type="RefSeq" id="WP_027495190.1">
    <property type="nucleotide sequence ID" value="NZ_CAKKLU010000010.1"/>
</dbReference>
<protein>
    <recommendedName>
        <fullName evidence="4">Monoacylglycerol lipase</fullName>
        <ecNumber evidence="3">3.1.1.23</ecNumber>
    </recommendedName>
</protein>
<evidence type="ECO:0000256" key="1">
    <source>
        <dbReference type="ARBA" id="ARBA00001613"/>
    </source>
</evidence>
<dbReference type="AlphaFoldDB" id="A0A143QJE3"/>
<dbReference type="OrthoDB" id="9806902at2"/>
<reference evidence="6 7" key="1">
    <citation type="journal article" date="2016" name="Genome Announc.">
        <title>Complete Genome and Plasmid Sequences for Rhodococcus fascians D188 and Draft Sequences for Rhodococcus Isolates PBTS 1 and PBTS 2.</title>
        <authorList>
            <person name="Stamler R.A."/>
            <person name="Vereecke D."/>
            <person name="Zhang Y."/>
            <person name="Schilkey F."/>
            <person name="Devitt N."/>
            <person name="Randall J.J."/>
        </authorList>
    </citation>
    <scope>NUCLEOTIDE SEQUENCE [LARGE SCALE GENOMIC DNA]</scope>
    <source>
        <strain evidence="6 7">PBTS2</strain>
    </source>
</reference>
<dbReference type="InterPro" id="IPR022742">
    <property type="entry name" value="Hydrolase_4"/>
</dbReference>
<reference evidence="7" key="2">
    <citation type="submission" date="2016-04" db="EMBL/GenBank/DDBJ databases">
        <title>Complete Genome and Plasmid Sequences for Rhodococcus fascians D188 and Draft Sequences for Rhodococcus spp. Isolates PBTS 1 and PBTS 2.</title>
        <authorList>
            <person name="Stamer R."/>
            <person name="Vereecke D."/>
            <person name="Zhang Y."/>
            <person name="Schilkey F."/>
            <person name="Devitt N."/>
            <person name="Randall J."/>
        </authorList>
    </citation>
    <scope>NUCLEOTIDE SEQUENCE [LARGE SCALE GENOMIC DNA]</scope>
    <source>
        <strain evidence="7">PBTS2</strain>
    </source>
</reference>
<evidence type="ECO:0000256" key="4">
    <source>
        <dbReference type="ARBA" id="ARBA00071261"/>
    </source>
</evidence>
<gene>
    <name evidence="6" type="primary">ytpA_1</name>
    <name evidence="6" type="ORF">A3Q41_01757</name>
</gene>
<dbReference type="EC" id="3.1.1.23" evidence="3"/>
<dbReference type="FunFam" id="3.40.50.1820:FF:000117">
    <property type="entry name" value="Monoglyceride lipase, putative"/>
    <property type="match status" value="1"/>
</dbReference>
<evidence type="ECO:0000256" key="2">
    <source>
        <dbReference type="ARBA" id="ARBA00008645"/>
    </source>
</evidence>
<proteinExistence type="inferred from homology"/>
<accession>A0A143QJE3</accession>
<dbReference type="PANTHER" id="PTHR11614">
    <property type="entry name" value="PHOSPHOLIPASE-RELATED"/>
    <property type="match status" value="1"/>
</dbReference>
<evidence type="ECO:0000313" key="7">
    <source>
        <dbReference type="Proteomes" id="UP000076038"/>
    </source>
</evidence>
<dbReference type="SUPFAM" id="SSF53474">
    <property type="entry name" value="alpha/beta-Hydrolases"/>
    <property type="match status" value="1"/>
</dbReference>
<dbReference type="GO" id="GO:0047372">
    <property type="term" value="F:monoacylglycerol lipase activity"/>
    <property type="evidence" value="ECO:0007669"/>
    <property type="project" value="UniProtKB-EC"/>
</dbReference>
<dbReference type="Proteomes" id="UP000076038">
    <property type="component" value="Chromosome"/>
</dbReference>
<dbReference type="InterPro" id="IPR051044">
    <property type="entry name" value="MAG_DAG_Lipase"/>
</dbReference>
<comment type="catalytic activity">
    <reaction evidence="1">
        <text>Hydrolyzes glycerol monoesters of long-chain fatty acids.</text>
        <dbReference type="EC" id="3.1.1.23"/>
    </reaction>
</comment>
<organism evidence="6 7">
    <name type="scientific">Rhodococcoides fascians</name>
    <name type="common">Rhodococcus fascians</name>
    <dbReference type="NCBI Taxonomy" id="1828"/>
    <lineage>
        <taxon>Bacteria</taxon>
        <taxon>Bacillati</taxon>
        <taxon>Actinomycetota</taxon>
        <taxon>Actinomycetes</taxon>
        <taxon>Mycobacteriales</taxon>
        <taxon>Nocardiaceae</taxon>
        <taxon>Rhodococcoides</taxon>
    </lineage>
</organism>
<dbReference type="GeneID" id="93551829"/>
<dbReference type="PATRIC" id="fig|1653479.3.peg.1778"/>
<dbReference type="Pfam" id="PF12146">
    <property type="entry name" value="Hydrolase_4"/>
    <property type="match status" value="1"/>
</dbReference>
<dbReference type="Gene3D" id="3.40.50.1820">
    <property type="entry name" value="alpha/beta hydrolase"/>
    <property type="match status" value="1"/>
</dbReference>
<keyword evidence="6" id="KW-0378">Hydrolase</keyword>
<evidence type="ECO:0000256" key="3">
    <source>
        <dbReference type="ARBA" id="ARBA00013254"/>
    </source>
</evidence>
<keyword evidence="7" id="KW-1185">Reference proteome</keyword>
<comment type="similarity">
    <text evidence="2">Belongs to the AB hydrolase superfamily.</text>
</comment>
<sequence>MQHVESSFAGVHGTRIVYDVWTPDAAADNSPTGVLVLAHGLAEHAGRYRHVIERLGSLGLVVYAPDHRGHGRSGGKRVSLAKWSDFTDDLHTLFSIAAEEHPGSRTFLLGHSMGGAIALSYALDHQGDLDALMLSGPAVNPSVGQPKALVAVGAVLGRFLPSLPVLKLDPNDVSRDKAVVDAYVADPLGYHGSVTAGLAAALLQESRTYPARLPSLTIPVLLQHGTADRLADVSGSELIAELAGSEDLTLKTYDGLFHEVFNEPEQERVLDDLITWLRPRVGGGAVSS</sequence>
<evidence type="ECO:0000313" key="6">
    <source>
        <dbReference type="EMBL" id="AMY23061.1"/>
    </source>
</evidence>
<evidence type="ECO:0000259" key="5">
    <source>
        <dbReference type="Pfam" id="PF12146"/>
    </source>
</evidence>
<feature type="domain" description="Serine aminopeptidase S33" evidence="5">
    <location>
        <begin position="30"/>
        <end position="265"/>
    </location>
</feature>
<dbReference type="PRINTS" id="PR00111">
    <property type="entry name" value="ABHYDROLASE"/>
</dbReference>
<name>A0A143QJE3_RHOFA</name>